<accession>A0A5E4BKI7</accession>
<reference evidence="2 3" key="1">
    <citation type="submission" date="2019-04" db="EMBL/GenBank/DDBJ databases">
        <authorList>
            <person name="Alioto T."/>
            <person name="Alioto T."/>
        </authorList>
    </citation>
    <scope>NUCLEOTIDE SEQUENCE [LARGE SCALE GENOMIC DNA]</scope>
</reference>
<reference evidence="1" key="2">
    <citation type="submission" date="2020-08" db="EMBL/GenBank/DDBJ databases">
        <authorList>
            <person name="Shumante A."/>
            <person name="Zimin A.V."/>
            <person name="Puiu D."/>
            <person name="Salzberg S.L."/>
        </authorList>
    </citation>
    <scope>NUCLEOTIDE SEQUENCE</scope>
    <source>
        <strain evidence="1">WC2-LM</strain>
        <tissue evidence="1">Liver</tissue>
    </source>
</reference>
<keyword evidence="3" id="KW-1185">Reference proteome</keyword>
<dbReference type="EMBL" id="WJEC01007962">
    <property type="protein sequence ID" value="KAF7465078.1"/>
    <property type="molecule type" value="Genomic_DNA"/>
</dbReference>
<evidence type="ECO:0000313" key="2">
    <source>
        <dbReference type="EMBL" id="VTJ69905.1"/>
    </source>
</evidence>
<proteinExistence type="predicted"/>
<protein>
    <submittedName>
        <fullName evidence="2">Uncharacterized protein</fullName>
    </submittedName>
</protein>
<gene>
    <name evidence="1" type="ORF">GHT09_005326</name>
    <name evidence="2" type="ORF">MONAX_5E015634</name>
</gene>
<organism evidence="2 3">
    <name type="scientific">Marmota monax</name>
    <name type="common">Woodchuck</name>
    <dbReference type="NCBI Taxonomy" id="9995"/>
    <lineage>
        <taxon>Eukaryota</taxon>
        <taxon>Metazoa</taxon>
        <taxon>Chordata</taxon>
        <taxon>Craniata</taxon>
        <taxon>Vertebrata</taxon>
        <taxon>Euteleostomi</taxon>
        <taxon>Mammalia</taxon>
        <taxon>Eutheria</taxon>
        <taxon>Euarchontoglires</taxon>
        <taxon>Glires</taxon>
        <taxon>Rodentia</taxon>
        <taxon>Sciuromorpha</taxon>
        <taxon>Sciuridae</taxon>
        <taxon>Xerinae</taxon>
        <taxon>Marmotini</taxon>
        <taxon>Marmota</taxon>
    </lineage>
</organism>
<evidence type="ECO:0000313" key="3">
    <source>
        <dbReference type="Proteomes" id="UP000335636"/>
    </source>
</evidence>
<evidence type="ECO:0000313" key="1">
    <source>
        <dbReference type="EMBL" id="KAF7465078.1"/>
    </source>
</evidence>
<dbReference type="EMBL" id="CABDUW010000482">
    <property type="protein sequence ID" value="VTJ69905.1"/>
    <property type="molecule type" value="Genomic_DNA"/>
</dbReference>
<dbReference type="AlphaFoldDB" id="A0A5E4BKI7"/>
<dbReference type="Proteomes" id="UP000335636">
    <property type="component" value="Unassembled WGS sequence"/>
</dbReference>
<dbReference type="Proteomes" id="UP000662637">
    <property type="component" value="Unassembled WGS sequence"/>
</dbReference>
<sequence>MEGKHPATIASAITAATAAMATTTATIAIATVDTDTKLLLQQPPSATDYTRYYYY</sequence>
<name>A0A5E4BKI7_MARMO</name>